<dbReference type="Proteomes" id="UP001500713">
    <property type="component" value="Unassembled WGS sequence"/>
</dbReference>
<evidence type="ECO:0000256" key="1">
    <source>
        <dbReference type="ARBA" id="ARBA00022842"/>
    </source>
</evidence>
<evidence type="ECO:0000313" key="4">
    <source>
        <dbReference type="Proteomes" id="UP001500713"/>
    </source>
</evidence>
<dbReference type="InterPro" id="IPR025877">
    <property type="entry name" value="MobA-like_NTP_Trfase"/>
</dbReference>
<dbReference type="PANTHER" id="PTHR43777:SF1">
    <property type="entry name" value="MOLYBDENUM COFACTOR CYTIDYLYLTRANSFERASE"/>
    <property type="match status" value="1"/>
</dbReference>
<feature type="domain" description="MobA-like NTP transferase" evidence="2">
    <location>
        <begin position="13"/>
        <end position="172"/>
    </location>
</feature>
<proteinExistence type="predicted"/>
<keyword evidence="4" id="KW-1185">Reference proteome</keyword>
<accession>A0ABN1AX38</accession>
<reference evidence="3 4" key="1">
    <citation type="journal article" date="2019" name="Int. J. Syst. Evol. Microbiol.">
        <title>The Global Catalogue of Microorganisms (GCM) 10K type strain sequencing project: providing services to taxonomists for standard genome sequencing and annotation.</title>
        <authorList>
            <consortium name="The Broad Institute Genomics Platform"/>
            <consortium name="The Broad Institute Genome Sequencing Center for Infectious Disease"/>
            <person name="Wu L."/>
            <person name="Ma J."/>
        </authorList>
    </citation>
    <scope>NUCLEOTIDE SEQUENCE [LARGE SCALE GENOMIC DNA]</scope>
    <source>
        <strain evidence="3 4">JCM 14162</strain>
    </source>
</reference>
<dbReference type="RefSeq" id="WP_229955544.1">
    <property type="nucleotide sequence ID" value="NZ_BAAAEM010000003.1"/>
</dbReference>
<protein>
    <submittedName>
        <fullName evidence="3">Nucleotidyltransferase family protein</fullName>
    </submittedName>
</protein>
<dbReference type="SUPFAM" id="SSF53448">
    <property type="entry name" value="Nucleotide-diphospho-sugar transferases"/>
    <property type="match status" value="1"/>
</dbReference>
<dbReference type="Pfam" id="PF12804">
    <property type="entry name" value="NTP_transf_3"/>
    <property type="match status" value="1"/>
</dbReference>
<keyword evidence="1" id="KW-0460">Magnesium</keyword>
<dbReference type="InterPro" id="IPR029044">
    <property type="entry name" value="Nucleotide-diphossugar_trans"/>
</dbReference>
<name>A0ABN1AX38_9SPHN</name>
<gene>
    <name evidence="3" type="ORF">GCM10009096_30430</name>
</gene>
<sequence>MSETVGNGIMLALLAAGQSRRFVNEDKLTALLHGKMLGLHAAETLASVSFDHHVVIVSSAEHACAARWQDLGYKIVVNDRAVDGQSTSVAQAAHEATACHASALCICLADMPFITSLHMVKLSEAFQASGGGKVVASSDKGSAMPPVLFPSSQFATLKDIRGDQGAKRLLKTAHLVPENDGGLLDIDTLEALEIENRKAPRT</sequence>
<dbReference type="Gene3D" id="3.90.550.10">
    <property type="entry name" value="Spore Coat Polysaccharide Biosynthesis Protein SpsA, Chain A"/>
    <property type="match status" value="1"/>
</dbReference>
<dbReference type="CDD" id="cd04182">
    <property type="entry name" value="GT_2_like_f"/>
    <property type="match status" value="1"/>
</dbReference>
<dbReference type="EMBL" id="BAAAEM010000003">
    <property type="protein sequence ID" value="GAA0485605.1"/>
    <property type="molecule type" value="Genomic_DNA"/>
</dbReference>
<evidence type="ECO:0000259" key="2">
    <source>
        <dbReference type="Pfam" id="PF12804"/>
    </source>
</evidence>
<dbReference type="PANTHER" id="PTHR43777">
    <property type="entry name" value="MOLYBDENUM COFACTOR CYTIDYLYLTRANSFERASE"/>
    <property type="match status" value="1"/>
</dbReference>
<organism evidence="3 4">
    <name type="scientific">Parasphingorhabdus litoris</name>
    <dbReference type="NCBI Taxonomy" id="394733"/>
    <lineage>
        <taxon>Bacteria</taxon>
        <taxon>Pseudomonadati</taxon>
        <taxon>Pseudomonadota</taxon>
        <taxon>Alphaproteobacteria</taxon>
        <taxon>Sphingomonadales</taxon>
        <taxon>Sphingomonadaceae</taxon>
        <taxon>Parasphingorhabdus</taxon>
    </lineage>
</organism>
<evidence type="ECO:0000313" key="3">
    <source>
        <dbReference type="EMBL" id="GAA0485605.1"/>
    </source>
</evidence>
<comment type="caution">
    <text evidence="3">The sequence shown here is derived from an EMBL/GenBank/DDBJ whole genome shotgun (WGS) entry which is preliminary data.</text>
</comment>